<evidence type="ECO:0000313" key="4">
    <source>
        <dbReference type="Proteomes" id="UP000019760"/>
    </source>
</evidence>
<evidence type="ECO:0000256" key="2">
    <source>
        <dbReference type="SAM" id="Phobius"/>
    </source>
</evidence>
<keyword evidence="2" id="KW-1133">Transmembrane helix</keyword>
<evidence type="ECO:0000313" key="3">
    <source>
        <dbReference type="EMBL" id="GAJ28710.1"/>
    </source>
</evidence>
<reference evidence="4" key="1">
    <citation type="journal article" date="2014" name="FEMS Microbiol. Lett.">
        <title>Draft Genomic DNA Sequence of the Facultatively Methylotrophic Bacterium Acidomonas methanolica type strain MB58.</title>
        <authorList>
            <person name="Higashiura N."/>
            <person name="Hadano H."/>
            <person name="Hirakawa H."/>
            <person name="Matsutani M."/>
            <person name="Takabe S."/>
            <person name="Matsushita K."/>
            <person name="Azuma Y."/>
        </authorList>
    </citation>
    <scope>NUCLEOTIDE SEQUENCE [LARGE SCALE GENOMIC DNA]</scope>
    <source>
        <strain evidence="4">MB58</strain>
    </source>
</reference>
<sequence>MIAIGEPETGARPMIRQLEDRVLRLETLARMLGEQQEALRAEMRQETLCLRDQMKALENKVDDWNRLVNTKLDRLIGGRTVVTGLITLVTSILGTGMVHVVLSLGAAGGPH</sequence>
<name>A0A023D4M8_ACIMT</name>
<gene>
    <name evidence="3" type="ORF">Amme_035_039</name>
</gene>
<organism evidence="3 4">
    <name type="scientific">Acidomonas methanolica NBRC 104435</name>
    <dbReference type="NCBI Taxonomy" id="1231351"/>
    <lineage>
        <taxon>Bacteria</taxon>
        <taxon>Pseudomonadati</taxon>
        <taxon>Pseudomonadota</taxon>
        <taxon>Alphaproteobacteria</taxon>
        <taxon>Acetobacterales</taxon>
        <taxon>Acetobacteraceae</taxon>
        <taxon>Acidomonas</taxon>
    </lineage>
</organism>
<keyword evidence="2" id="KW-0472">Membrane</keyword>
<proteinExistence type="predicted"/>
<dbReference type="EMBL" id="BAND01000035">
    <property type="protein sequence ID" value="GAJ28710.1"/>
    <property type="molecule type" value="Genomic_DNA"/>
</dbReference>
<feature type="transmembrane region" description="Helical" evidence="2">
    <location>
        <begin position="81"/>
        <end position="102"/>
    </location>
</feature>
<comment type="caution">
    <text evidence="3">The sequence shown here is derived from an EMBL/GenBank/DDBJ whole genome shotgun (WGS) entry which is preliminary data.</text>
</comment>
<keyword evidence="4" id="KW-1185">Reference proteome</keyword>
<keyword evidence="2" id="KW-0812">Transmembrane</keyword>
<evidence type="ECO:0000256" key="1">
    <source>
        <dbReference type="SAM" id="Coils"/>
    </source>
</evidence>
<dbReference type="Proteomes" id="UP000019760">
    <property type="component" value="Unassembled WGS sequence"/>
</dbReference>
<reference evidence="3 4" key="2">
    <citation type="journal article" date="2014" name="FEMS Microbiol. Lett.">
        <title>Draft genomic DNA sequence of the facultatively methylotrophic bacterium Acidomonas methanolica type strain MB58.</title>
        <authorList>
            <person name="Higashiura N."/>
            <person name="Hadano H."/>
            <person name="Hirakawa H."/>
            <person name="Matsutani M."/>
            <person name="Takabe S."/>
            <person name="Matsushita K."/>
            <person name="Azuma Y."/>
        </authorList>
    </citation>
    <scope>NUCLEOTIDE SEQUENCE [LARGE SCALE GENOMIC DNA]</scope>
    <source>
        <strain evidence="3 4">MB58</strain>
    </source>
</reference>
<keyword evidence="1" id="KW-0175">Coiled coil</keyword>
<feature type="coiled-coil region" evidence="1">
    <location>
        <begin position="15"/>
        <end position="74"/>
    </location>
</feature>
<dbReference type="AlphaFoldDB" id="A0A023D4M8"/>
<protein>
    <submittedName>
        <fullName evidence="3">Uncharacterized protein</fullName>
    </submittedName>
</protein>
<accession>A0A023D4M8</accession>